<evidence type="ECO:0000313" key="3">
    <source>
        <dbReference type="Proteomes" id="UP000727407"/>
    </source>
</evidence>
<organism evidence="2 3">
    <name type="scientific">Clarias magur</name>
    <name type="common">Asian catfish</name>
    <name type="synonym">Macropteronotus magur</name>
    <dbReference type="NCBI Taxonomy" id="1594786"/>
    <lineage>
        <taxon>Eukaryota</taxon>
        <taxon>Metazoa</taxon>
        <taxon>Chordata</taxon>
        <taxon>Craniata</taxon>
        <taxon>Vertebrata</taxon>
        <taxon>Euteleostomi</taxon>
        <taxon>Actinopterygii</taxon>
        <taxon>Neopterygii</taxon>
        <taxon>Teleostei</taxon>
        <taxon>Ostariophysi</taxon>
        <taxon>Siluriformes</taxon>
        <taxon>Clariidae</taxon>
        <taxon>Clarias</taxon>
    </lineage>
</organism>
<name>A0A8J4UDX0_CLAMG</name>
<feature type="non-terminal residue" evidence="2">
    <location>
        <position position="60"/>
    </location>
</feature>
<dbReference type="AlphaFoldDB" id="A0A8J4UDX0"/>
<reference evidence="2" key="1">
    <citation type="submission" date="2020-07" db="EMBL/GenBank/DDBJ databases">
        <title>Clarias magur genome sequencing, assembly and annotation.</title>
        <authorList>
            <person name="Kushwaha B."/>
            <person name="Kumar R."/>
            <person name="Das P."/>
            <person name="Joshi C.G."/>
            <person name="Kumar D."/>
            <person name="Nagpure N.S."/>
            <person name="Pandey M."/>
            <person name="Agarwal S."/>
            <person name="Srivastava S."/>
            <person name="Singh M."/>
            <person name="Sahoo L."/>
            <person name="Jayasankar P."/>
            <person name="Meher P.K."/>
            <person name="Koringa P.G."/>
            <person name="Iquebal M.A."/>
            <person name="Das S.P."/>
            <person name="Bit A."/>
            <person name="Patnaik S."/>
            <person name="Patel N."/>
            <person name="Shah T.M."/>
            <person name="Hinsu A."/>
            <person name="Jena J.K."/>
        </authorList>
    </citation>
    <scope>NUCLEOTIDE SEQUENCE</scope>
    <source>
        <strain evidence="2">CIFAMagur01</strain>
        <tissue evidence="2">Testis</tissue>
    </source>
</reference>
<dbReference type="EMBL" id="QNUK01000023">
    <property type="protein sequence ID" value="KAF5907348.1"/>
    <property type="molecule type" value="Genomic_DNA"/>
</dbReference>
<keyword evidence="2" id="KW-0371">Homeobox</keyword>
<keyword evidence="2" id="KW-0238">DNA-binding</keyword>
<comment type="caution">
    <text evidence="2">The sequence shown here is derived from an EMBL/GenBank/DDBJ whole genome shotgun (WGS) entry which is preliminary data.</text>
</comment>
<sequence length="60" mass="6446">MASSNRQLTSFFIEDILSLREEKGDETSDGGAESQSDTRCCRDGGESHDALLIAALASRP</sequence>
<proteinExistence type="predicted"/>
<dbReference type="Proteomes" id="UP000727407">
    <property type="component" value="Unassembled WGS sequence"/>
</dbReference>
<feature type="region of interest" description="Disordered" evidence="1">
    <location>
        <begin position="22"/>
        <end position="44"/>
    </location>
</feature>
<gene>
    <name evidence="2" type="primary">nkx3-1</name>
    <name evidence="2" type="ORF">DAT39_003009</name>
</gene>
<evidence type="ECO:0000256" key="1">
    <source>
        <dbReference type="SAM" id="MobiDB-lite"/>
    </source>
</evidence>
<protein>
    <submittedName>
        <fullName evidence="2">Homeobox protein Nkx-3.1</fullName>
    </submittedName>
</protein>
<evidence type="ECO:0000313" key="2">
    <source>
        <dbReference type="EMBL" id="KAF5907348.1"/>
    </source>
</evidence>
<keyword evidence="3" id="KW-1185">Reference proteome</keyword>
<dbReference type="GO" id="GO:0003677">
    <property type="term" value="F:DNA binding"/>
    <property type="evidence" value="ECO:0007669"/>
    <property type="project" value="UniProtKB-KW"/>
</dbReference>
<accession>A0A8J4UDX0</accession>
<dbReference type="OrthoDB" id="6159439at2759"/>